<dbReference type="InterPro" id="IPR038120">
    <property type="entry name" value="Rpb1_funnel_sf"/>
</dbReference>
<dbReference type="Pfam" id="PF00623">
    <property type="entry name" value="RNA_pol_Rpb1_2"/>
    <property type="match status" value="2"/>
</dbReference>
<keyword evidence="5 7" id="KW-0804">Transcription</keyword>
<dbReference type="Gene3D" id="1.10.40.90">
    <property type="match status" value="1"/>
</dbReference>
<keyword evidence="7" id="KW-0460">Magnesium</keyword>
<evidence type="ECO:0000256" key="7">
    <source>
        <dbReference type="HAMAP-Rule" id="MF_01322"/>
    </source>
</evidence>
<evidence type="ECO:0000256" key="8">
    <source>
        <dbReference type="RuleBase" id="RU004279"/>
    </source>
</evidence>
<dbReference type="GO" id="GO:0003677">
    <property type="term" value="F:DNA binding"/>
    <property type="evidence" value="ECO:0007669"/>
    <property type="project" value="UniProtKB-UniRule"/>
</dbReference>
<dbReference type="InterPro" id="IPR012754">
    <property type="entry name" value="DNA-dir_RpoC_beta_prime_bact"/>
</dbReference>
<feature type="binding site" evidence="7">
    <location>
        <position position="78"/>
    </location>
    <ligand>
        <name>Zn(2+)</name>
        <dbReference type="ChEBI" id="CHEBI:29105"/>
        <label>1</label>
    </ligand>
</feature>
<keyword evidence="2 7" id="KW-0808">Transferase</keyword>
<dbReference type="GO" id="GO:0000287">
    <property type="term" value="F:magnesium ion binding"/>
    <property type="evidence" value="ECO:0007669"/>
    <property type="project" value="UniProtKB-UniRule"/>
</dbReference>
<keyword evidence="1 7" id="KW-0240">DNA-directed RNA polymerase</keyword>
<feature type="binding site" evidence="7">
    <location>
        <position position="895"/>
    </location>
    <ligand>
        <name>Zn(2+)</name>
        <dbReference type="ChEBI" id="CHEBI:29105"/>
        <label>2</label>
    </ligand>
</feature>
<feature type="binding site" evidence="7">
    <location>
        <position position="60"/>
    </location>
    <ligand>
        <name>Zn(2+)</name>
        <dbReference type="ChEBI" id="CHEBI:29105"/>
        <label>1</label>
    </ligand>
</feature>
<accession>A0A7V5HZ41</accession>
<dbReference type="GO" id="GO:0003899">
    <property type="term" value="F:DNA-directed RNA polymerase activity"/>
    <property type="evidence" value="ECO:0007669"/>
    <property type="project" value="UniProtKB-UniRule"/>
</dbReference>
<dbReference type="Pfam" id="PF04983">
    <property type="entry name" value="RNA_pol_Rpb1_3"/>
    <property type="match status" value="1"/>
</dbReference>
<dbReference type="EMBL" id="DRTT01000098">
    <property type="protein sequence ID" value="HHF98494.1"/>
    <property type="molecule type" value="Genomic_DNA"/>
</dbReference>
<evidence type="ECO:0000256" key="1">
    <source>
        <dbReference type="ARBA" id="ARBA00022478"/>
    </source>
</evidence>
<dbReference type="AlphaFoldDB" id="A0A7V5HZ41"/>
<keyword evidence="7" id="KW-0862">Zinc</keyword>
<feature type="binding site" evidence="7">
    <location>
        <position position="892"/>
    </location>
    <ligand>
        <name>Zn(2+)</name>
        <dbReference type="ChEBI" id="CHEBI:29105"/>
        <label>2</label>
    </ligand>
</feature>
<proteinExistence type="inferred from homology"/>
<feature type="binding site" evidence="7">
    <location>
        <position position="448"/>
    </location>
    <ligand>
        <name>Mg(2+)</name>
        <dbReference type="ChEBI" id="CHEBI:18420"/>
    </ligand>
</feature>
<comment type="catalytic activity">
    <reaction evidence="6 7 8">
        <text>RNA(n) + a ribonucleoside 5'-triphosphate = RNA(n+1) + diphosphate</text>
        <dbReference type="Rhea" id="RHEA:21248"/>
        <dbReference type="Rhea" id="RHEA-COMP:14527"/>
        <dbReference type="Rhea" id="RHEA-COMP:17342"/>
        <dbReference type="ChEBI" id="CHEBI:33019"/>
        <dbReference type="ChEBI" id="CHEBI:61557"/>
        <dbReference type="ChEBI" id="CHEBI:140395"/>
        <dbReference type="EC" id="2.7.7.6"/>
    </reaction>
</comment>
<comment type="cofactor">
    <cofactor evidence="7">
        <name>Zn(2+)</name>
        <dbReference type="ChEBI" id="CHEBI:29105"/>
    </cofactor>
    <text evidence="7">Binds 2 Zn(2+) ions per subunit.</text>
</comment>
<dbReference type="GO" id="GO:0008270">
    <property type="term" value="F:zinc ion binding"/>
    <property type="evidence" value="ECO:0007669"/>
    <property type="project" value="UniProtKB-UniRule"/>
</dbReference>
<keyword evidence="4 7" id="KW-0479">Metal-binding</keyword>
<sequence>MWKTDDIEKIKVRLASPEEIREWSYGEVKKTDTINYRTFRPERGGLFCEQIFGPTKSYECYCGKYKKMKYKGVKCERCGVEVTSSRVRRERMGHIELAAPVVHRWYIKKYIPLLLGIKRNELESVIYFVSYIVIDPKKTPLKQYQILDEEEYQALKEKYGEDAFEAGTGAEAILRILQNLKLDSLKERLREELLQRGSAGEKVKLIKRLEVVESFLRSGNKLEWMVLQVLPVIPPDFRPMVQLESGIFANSDLNDLYRRVINRNNRLKYLLEIGAPQIIIQNEKKMLQQAVDALFENEKLPQPILGAGGRPLKSLGEIIRGKQGRFRQNLLGKRVDYSGRAVIVPGPHLKLDECGLPEKIALELYRPFVLSEILKEGKAETIKRANDLIERGDPFVWEILEKVIKDHPVLLNRAPTLHRLGIQSFQPVLVEGAAIQLHPLVCTAYNADFDGDQMAVHVPLSFEAQLEAKLLMSPCNNLMSPAHGEPIIIPTQDIIIGCYYLTLMEEEEEEAKRAFSSPEEVILAYDSGKIKLHKKIKVLINGNWVETTPGRVIFNQILPEGMDFQNYLVDKSTLSQLITKIWKEYGDRETVVFLDKVKELGFKFATKSGLTFSLDDIPTIREKQRLLELMEEEATGYKLLAEEGSITQEERYIDIIDLITRITDMIEEKVKNYLSKDKFNPLYMMWVSGARGSAEQLRQIVGMRGLMSRPIRETYRRELWDEVFRRNLPIPPDVIRQYFYPAPGGKLVGRIGEEPIRSSFKEGLSAPEYFMSTSGGRKGLVDTALKTAYAGYLTRKLVAVAQNVIITEEDCGTIDGFDMGALIEEGQELESLYDRIVGRVTAAPVINPATGEQIVGANQEITEEIAEKIQQAGIEKVKVRSPLTCRSRWGVCQKCYGWDLSTHRMVSLGEAIGVVAAQSIGEPGTQLTLRTFHTGGIFRKGGDIPQGLPRATELFEPRKQVYSKRGGVFQRKGEEALISEIEGRVSVEEKKGRSFVKVKGDDEREVVYEVDGEVLVSEGDIVEAGDKIVEGIVNPRTLLRVKGVKAVQEYLVNQTQLVYREQGVKINVKHFEVIVRQMMRKVEVEDPGDTDYLPGEQVDRLEIEEVNQKIKQQGGKPATVKPVLLAIPKAAQEDKDSFLSAASFQRTKQVLAEAAIKGQVDNLRGLKANVILGRLIPAGTGFREKLNDKK</sequence>
<comment type="caution">
    <text evidence="10">The sequence shown here is derived from an EMBL/GenBank/DDBJ whole genome shotgun (WGS) entry which is preliminary data.</text>
</comment>
<feature type="domain" description="RNA polymerase N-terminal" evidence="9">
    <location>
        <begin position="223"/>
        <end position="502"/>
    </location>
</feature>
<dbReference type="Gene3D" id="1.10.132.30">
    <property type="match status" value="1"/>
</dbReference>
<evidence type="ECO:0000256" key="5">
    <source>
        <dbReference type="ARBA" id="ARBA00023163"/>
    </source>
</evidence>
<feature type="binding site" evidence="7">
    <location>
        <position position="450"/>
    </location>
    <ligand>
        <name>Mg(2+)</name>
        <dbReference type="ChEBI" id="CHEBI:18420"/>
    </ligand>
</feature>
<feature type="binding site" evidence="7">
    <location>
        <position position="452"/>
    </location>
    <ligand>
        <name>Mg(2+)</name>
        <dbReference type="ChEBI" id="CHEBI:18420"/>
    </ligand>
</feature>
<dbReference type="InterPro" id="IPR000722">
    <property type="entry name" value="RNA_pol_asu"/>
</dbReference>
<comment type="similarity">
    <text evidence="7 8">Belongs to the RNA polymerase beta' chain family.</text>
</comment>
<evidence type="ECO:0000256" key="6">
    <source>
        <dbReference type="ARBA" id="ARBA00048552"/>
    </source>
</evidence>
<feature type="binding site" evidence="7">
    <location>
        <position position="885"/>
    </location>
    <ligand>
        <name>Zn(2+)</name>
        <dbReference type="ChEBI" id="CHEBI:29105"/>
        <label>2</label>
    </ligand>
</feature>
<comment type="cofactor">
    <cofactor evidence="7">
        <name>Mg(2+)</name>
        <dbReference type="ChEBI" id="CHEBI:18420"/>
    </cofactor>
    <text evidence="7">Binds 1 Mg(2+) ion per subunit.</text>
</comment>
<dbReference type="InterPro" id="IPR042102">
    <property type="entry name" value="RNA_pol_Rpb1_3_sf"/>
</dbReference>
<dbReference type="InterPro" id="IPR006592">
    <property type="entry name" value="RNA_pol_N"/>
</dbReference>
<protein>
    <recommendedName>
        <fullName evidence="7">DNA-directed RNA polymerase subunit beta'</fullName>
        <shortName evidence="7">RNAP subunit beta'</shortName>
        <ecNumber evidence="7">2.7.7.6</ecNumber>
    </recommendedName>
    <alternativeName>
        <fullName evidence="7">RNA polymerase subunit beta'</fullName>
    </alternativeName>
    <alternativeName>
        <fullName evidence="7">Transcriptase subunit beta'</fullName>
    </alternativeName>
</protein>
<dbReference type="InterPro" id="IPR007081">
    <property type="entry name" value="RNA_pol_Rpb1_5"/>
</dbReference>
<dbReference type="GO" id="GO:0000428">
    <property type="term" value="C:DNA-directed RNA polymerase complex"/>
    <property type="evidence" value="ECO:0007669"/>
    <property type="project" value="UniProtKB-KW"/>
</dbReference>
<dbReference type="Pfam" id="PF05000">
    <property type="entry name" value="RNA_pol_Rpb1_4"/>
    <property type="match status" value="1"/>
</dbReference>
<dbReference type="Pfam" id="PF04998">
    <property type="entry name" value="RNA_pol_Rpb1_5"/>
    <property type="match status" value="1"/>
</dbReference>
<organism evidence="10">
    <name type="scientific">Aerophobetes bacterium</name>
    <dbReference type="NCBI Taxonomy" id="2030807"/>
    <lineage>
        <taxon>Bacteria</taxon>
        <taxon>Candidatus Aerophobota</taxon>
    </lineage>
</organism>
<dbReference type="Gene3D" id="1.10.274.100">
    <property type="entry name" value="RNA polymerase Rpb1, domain 3"/>
    <property type="match status" value="2"/>
</dbReference>
<dbReference type="PANTHER" id="PTHR19376">
    <property type="entry name" value="DNA-DIRECTED RNA POLYMERASE"/>
    <property type="match status" value="1"/>
</dbReference>
<evidence type="ECO:0000256" key="4">
    <source>
        <dbReference type="ARBA" id="ARBA00022723"/>
    </source>
</evidence>
<dbReference type="Gene3D" id="2.40.50.100">
    <property type="match status" value="1"/>
</dbReference>
<dbReference type="Gene3D" id="4.10.860.120">
    <property type="entry name" value="RNA polymerase II, clamp domain"/>
    <property type="match status" value="1"/>
</dbReference>
<comment type="subunit">
    <text evidence="7">The RNAP catalytic core consists of 2 alpha, 1 beta, 1 beta' and 1 omega subunit. When a sigma factor is associated with the core the holoenzyme is formed, which can initiate transcription.</text>
</comment>
<dbReference type="InterPro" id="IPR045867">
    <property type="entry name" value="DNA-dir_RpoC_beta_prime"/>
</dbReference>
<dbReference type="Gene3D" id="2.40.40.20">
    <property type="match status" value="1"/>
</dbReference>
<feature type="binding site" evidence="7">
    <location>
        <position position="62"/>
    </location>
    <ligand>
        <name>Zn(2+)</name>
        <dbReference type="ChEBI" id="CHEBI:29105"/>
        <label>1</label>
    </ligand>
</feature>
<dbReference type="GO" id="GO:0006351">
    <property type="term" value="P:DNA-templated transcription"/>
    <property type="evidence" value="ECO:0007669"/>
    <property type="project" value="UniProtKB-UniRule"/>
</dbReference>
<dbReference type="InterPro" id="IPR007083">
    <property type="entry name" value="RNA_pol_Rpb1_4"/>
</dbReference>
<comment type="function">
    <text evidence="7 8">DNA-dependent RNA polymerase catalyzes the transcription of DNA into RNA using the four ribonucleoside triphosphates as substrates.</text>
</comment>
<dbReference type="PANTHER" id="PTHR19376:SF54">
    <property type="entry name" value="DNA-DIRECTED RNA POLYMERASE SUBUNIT BETA"/>
    <property type="match status" value="1"/>
</dbReference>
<dbReference type="Gene3D" id="1.10.150.390">
    <property type="match status" value="1"/>
</dbReference>
<dbReference type="EC" id="2.7.7.6" evidence="7"/>
<dbReference type="Gene3D" id="1.10.1790.20">
    <property type="match status" value="1"/>
</dbReference>
<name>A0A7V5HZ41_UNCAE</name>
<dbReference type="CDD" id="cd02655">
    <property type="entry name" value="RNAP_beta'_C"/>
    <property type="match status" value="1"/>
</dbReference>
<dbReference type="InterPro" id="IPR007066">
    <property type="entry name" value="RNA_pol_Rpb1_3"/>
</dbReference>
<evidence type="ECO:0000256" key="2">
    <source>
        <dbReference type="ARBA" id="ARBA00022679"/>
    </source>
</evidence>
<dbReference type="InterPro" id="IPR044893">
    <property type="entry name" value="RNA_pol_Rpb1_clamp_domain"/>
</dbReference>
<feature type="binding site" evidence="7">
    <location>
        <position position="75"/>
    </location>
    <ligand>
        <name>Zn(2+)</name>
        <dbReference type="ChEBI" id="CHEBI:29105"/>
        <label>1</label>
    </ligand>
</feature>
<reference evidence="10" key="1">
    <citation type="journal article" date="2020" name="mSystems">
        <title>Genome- and Community-Level Interaction Insights into Carbon Utilization and Element Cycling Functions of Hydrothermarchaeota in Hydrothermal Sediment.</title>
        <authorList>
            <person name="Zhou Z."/>
            <person name="Liu Y."/>
            <person name="Xu W."/>
            <person name="Pan J."/>
            <person name="Luo Z.H."/>
            <person name="Li M."/>
        </authorList>
    </citation>
    <scope>NUCLEOTIDE SEQUENCE [LARGE SCALE GENOMIC DNA]</scope>
    <source>
        <strain evidence="10">HyVt-92</strain>
    </source>
</reference>
<gene>
    <name evidence="7 10" type="primary">rpoC</name>
    <name evidence="10" type="ORF">ENL39_03285</name>
</gene>
<dbReference type="NCBIfam" id="TIGR02386">
    <property type="entry name" value="rpoC_TIGR"/>
    <property type="match status" value="1"/>
</dbReference>
<evidence type="ECO:0000313" key="10">
    <source>
        <dbReference type="EMBL" id="HHF98494.1"/>
    </source>
</evidence>
<dbReference type="InterPro" id="IPR007080">
    <property type="entry name" value="RNA_pol_Rpb1_1"/>
</dbReference>
<dbReference type="CDD" id="cd01609">
    <property type="entry name" value="RNAP_beta'_N"/>
    <property type="match status" value="1"/>
</dbReference>
<dbReference type="HAMAP" id="MF_01322">
    <property type="entry name" value="RNApol_bact_RpoC"/>
    <property type="match status" value="1"/>
</dbReference>
<dbReference type="Proteomes" id="UP000886070">
    <property type="component" value="Unassembled WGS sequence"/>
</dbReference>
<dbReference type="SUPFAM" id="SSF64484">
    <property type="entry name" value="beta and beta-prime subunits of DNA dependent RNA-polymerase"/>
    <property type="match status" value="1"/>
</dbReference>
<evidence type="ECO:0000259" key="9">
    <source>
        <dbReference type="SMART" id="SM00663"/>
    </source>
</evidence>
<dbReference type="Pfam" id="PF04997">
    <property type="entry name" value="RNA_pol_Rpb1_1"/>
    <property type="match status" value="1"/>
</dbReference>
<evidence type="ECO:0000256" key="3">
    <source>
        <dbReference type="ARBA" id="ARBA00022695"/>
    </source>
</evidence>
<dbReference type="SMART" id="SM00663">
    <property type="entry name" value="RPOLA_N"/>
    <property type="match status" value="1"/>
</dbReference>
<keyword evidence="3 7" id="KW-0548">Nucleotidyltransferase</keyword>
<feature type="binding site" evidence="7">
    <location>
        <position position="811"/>
    </location>
    <ligand>
        <name>Zn(2+)</name>
        <dbReference type="ChEBI" id="CHEBI:29105"/>
        <label>2</label>
    </ligand>
</feature>